<evidence type="ECO:0000259" key="2">
    <source>
        <dbReference type="PROSITE" id="PS51352"/>
    </source>
</evidence>
<gene>
    <name evidence="3" type="ORF">GOB87_01875</name>
</gene>
<dbReference type="SUPFAM" id="SSF52833">
    <property type="entry name" value="Thioredoxin-like"/>
    <property type="match status" value="1"/>
</dbReference>
<proteinExistence type="predicted"/>
<evidence type="ECO:0000256" key="1">
    <source>
        <dbReference type="ARBA" id="ARBA00023284"/>
    </source>
</evidence>
<protein>
    <submittedName>
        <fullName evidence="3">Redoxin domain-containing protein</fullName>
    </submittedName>
</protein>
<dbReference type="CDD" id="cd02966">
    <property type="entry name" value="TlpA_like_family"/>
    <property type="match status" value="1"/>
</dbReference>
<keyword evidence="1" id="KW-0676">Redox-active center</keyword>
<evidence type="ECO:0000313" key="4">
    <source>
        <dbReference type="Proteomes" id="UP000597459"/>
    </source>
</evidence>
<sequence length="196" mass="21470">MPRHHHGRREPVTKLRRRCVLVMGGTLIAGLAPRKRLHAADVMSDPLPPSSLQRGTPQPLPTLSVTDADGMEHELADWRGRPTIVHLWATWCVPCVKELPKLAHARIALEAAGLAVVPVAIDHRGPEVVQPFLEKLGLAAFSTFYDERRAIMGTLEEEGLPTTLFLNPQGLLVTIHSGPILWSAPDTAVSLLHLLT</sequence>
<dbReference type="InterPro" id="IPR017937">
    <property type="entry name" value="Thioredoxin_CS"/>
</dbReference>
<reference evidence="3" key="1">
    <citation type="submission" date="2019-11" db="EMBL/GenBank/DDBJ databases">
        <title>Description of new Acetobacter species.</title>
        <authorList>
            <person name="Cleenwerck I."/>
            <person name="Sombolestani A.S."/>
        </authorList>
    </citation>
    <scope>NUCLEOTIDE SEQUENCE</scope>
    <source>
        <strain evidence="3">LMG 1626</strain>
    </source>
</reference>
<dbReference type="Pfam" id="PF00578">
    <property type="entry name" value="AhpC-TSA"/>
    <property type="match status" value="1"/>
</dbReference>
<dbReference type="GO" id="GO:0016209">
    <property type="term" value="F:antioxidant activity"/>
    <property type="evidence" value="ECO:0007669"/>
    <property type="project" value="InterPro"/>
</dbReference>
<dbReference type="Proteomes" id="UP000597459">
    <property type="component" value="Unassembled WGS sequence"/>
</dbReference>
<dbReference type="InterPro" id="IPR013766">
    <property type="entry name" value="Thioredoxin_domain"/>
</dbReference>
<dbReference type="GO" id="GO:0015036">
    <property type="term" value="F:disulfide oxidoreductase activity"/>
    <property type="evidence" value="ECO:0007669"/>
    <property type="project" value="UniProtKB-ARBA"/>
</dbReference>
<dbReference type="EMBL" id="WOTH01000002">
    <property type="protein sequence ID" value="NHO52714.1"/>
    <property type="molecule type" value="Genomic_DNA"/>
</dbReference>
<dbReference type="InterPro" id="IPR050553">
    <property type="entry name" value="Thioredoxin_ResA/DsbE_sf"/>
</dbReference>
<name>A0A967B5D0_9PROT</name>
<dbReference type="InterPro" id="IPR000866">
    <property type="entry name" value="AhpC/TSA"/>
</dbReference>
<organism evidence="3 4">
    <name type="scientific">Acetobacter estunensis</name>
    <dbReference type="NCBI Taxonomy" id="104097"/>
    <lineage>
        <taxon>Bacteria</taxon>
        <taxon>Pseudomonadati</taxon>
        <taxon>Pseudomonadota</taxon>
        <taxon>Alphaproteobacteria</taxon>
        <taxon>Acetobacterales</taxon>
        <taxon>Acetobacteraceae</taxon>
        <taxon>Acetobacter</taxon>
    </lineage>
</organism>
<dbReference type="PROSITE" id="PS51352">
    <property type="entry name" value="THIOREDOXIN_2"/>
    <property type="match status" value="1"/>
</dbReference>
<feature type="domain" description="Thioredoxin" evidence="2">
    <location>
        <begin position="52"/>
        <end position="196"/>
    </location>
</feature>
<dbReference type="PROSITE" id="PS00194">
    <property type="entry name" value="THIOREDOXIN_1"/>
    <property type="match status" value="1"/>
</dbReference>
<dbReference type="PANTHER" id="PTHR42852">
    <property type="entry name" value="THIOL:DISULFIDE INTERCHANGE PROTEIN DSBE"/>
    <property type="match status" value="1"/>
</dbReference>
<comment type="caution">
    <text evidence="3">The sequence shown here is derived from an EMBL/GenBank/DDBJ whole genome shotgun (WGS) entry which is preliminary data.</text>
</comment>
<dbReference type="Gene3D" id="3.40.30.10">
    <property type="entry name" value="Glutaredoxin"/>
    <property type="match status" value="1"/>
</dbReference>
<dbReference type="AlphaFoldDB" id="A0A967B5D0"/>
<keyword evidence="4" id="KW-1185">Reference proteome</keyword>
<dbReference type="RefSeq" id="WP_166312839.1">
    <property type="nucleotide sequence ID" value="NZ_WOTH01000002.1"/>
</dbReference>
<evidence type="ECO:0000313" key="3">
    <source>
        <dbReference type="EMBL" id="NHO52714.1"/>
    </source>
</evidence>
<dbReference type="InterPro" id="IPR036249">
    <property type="entry name" value="Thioredoxin-like_sf"/>
</dbReference>
<accession>A0A967B5D0</accession>
<dbReference type="PANTHER" id="PTHR42852:SF13">
    <property type="entry name" value="PROTEIN DIPZ"/>
    <property type="match status" value="1"/>
</dbReference>